<dbReference type="Proteomes" id="UP001597368">
    <property type="component" value="Unassembled WGS sequence"/>
</dbReference>
<dbReference type="PANTHER" id="PTHR16305">
    <property type="entry name" value="TESTICULAR SOLUBLE ADENYLYL CYCLASE"/>
    <property type="match status" value="1"/>
</dbReference>
<dbReference type="SUPFAM" id="SSF46894">
    <property type="entry name" value="C-terminal effector domain of the bipartite response regulators"/>
    <property type="match status" value="1"/>
</dbReference>
<dbReference type="PANTHER" id="PTHR16305:SF35">
    <property type="entry name" value="TRANSCRIPTIONAL ACTIVATOR DOMAIN"/>
    <property type="match status" value="1"/>
</dbReference>
<evidence type="ECO:0000256" key="2">
    <source>
        <dbReference type="ARBA" id="ARBA00022840"/>
    </source>
</evidence>
<feature type="domain" description="HTH luxR-type" evidence="3">
    <location>
        <begin position="844"/>
        <end position="907"/>
    </location>
</feature>
<evidence type="ECO:0000313" key="5">
    <source>
        <dbReference type="Proteomes" id="UP001597368"/>
    </source>
</evidence>
<keyword evidence="5" id="KW-1185">Reference proteome</keyword>
<comment type="caution">
    <text evidence="4">The sequence shown here is derived from an EMBL/GenBank/DDBJ whole genome shotgun (WGS) entry which is preliminary data.</text>
</comment>
<evidence type="ECO:0000256" key="1">
    <source>
        <dbReference type="ARBA" id="ARBA00022741"/>
    </source>
</evidence>
<sequence>MILHDRQAERVELERLVNGARDGLSGALVLRGAAGIGKTALLDHTVEAAADLQITVVAGVEAEQELGFAALHRLLLPFLGELGGLPAPQRHALETAFGMLAAPAPDRFLVGLAALTLLAGAAAERPLLAVCDDAQWVDRESLEVLAFVGRRLHAERIVLLFGVRDDDTVLASLSGLAELHVGGLPERDALALLTATIDGDLDRVVAARIVAETGGNPLAVREFARGVTAGDQLPFGGPRQLSHRLEARFLSQVRDLGSLTQTVLLVAAADATGDQHLVRQAVTLLVPGSEDAVDAAVEEAERSEHLYGGLRFRHPLIRSAVYGGATRAQRRRVHAALAAVTDPATDADQRAWHLASAAEGPDERVAAELEASAVRARERGGCLAQAALLHRAAELTAIGPRRNARLLAACGAALTAGAPHRAEELLDCLTADLGVPALDAQAMRLRGLLSVMLGRDGAVGLLLDAARILTKIDVEAARDTLLEALDASIVVAGSEEGASTLRVAQAALELPRVSSEPAVADRLLAAQATQVAVGYVPAVPRLSEALAAMRADAAEDGDAARWSLLCMITALDLWDGVALGACAQDYAASARRNGALRALLSALHGLATWELPRGHFAAAEAHFEEYVEVAKAIGTFPHFARPRHVMLHALRGEEAETMAAVAEQIGPGGDRRGGLSVQLARTALTVLHLGYGRYAEAQAAGDVIYEENPPHYGSLVLPDLVEAAVRNNDVAMAERALARLAERATASGTPWALGLLARSRALLADDEALYLEAIERLGSASLTTELARARLLYGEWLRRRRRRSDACDQLRIAYDLFATMGATAFAERTRLELRAGGERARARAVSSSHDLTPQEIRIARLAAGGATNQEIATALFISANTVEYHLRKVFRKLAIRSRRQLGRALPD</sequence>
<proteinExistence type="predicted"/>
<organism evidence="4 5">
    <name type="scientific">Nonomuraea mangrovi</name>
    <dbReference type="NCBI Taxonomy" id="2316207"/>
    <lineage>
        <taxon>Bacteria</taxon>
        <taxon>Bacillati</taxon>
        <taxon>Actinomycetota</taxon>
        <taxon>Actinomycetes</taxon>
        <taxon>Streptosporangiales</taxon>
        <taxon>Streptosporangiaceae</taxon>
        <taxon>Nonomuraea</taxon>
    </lineage>
</organism>
<dbReference type="InterPro" id="IPR027417">
    <property type="entry name" value="P-loop_NTPase"/>
</dbReference>
<dbReference type="InterPro" id="IPR036388">
    <property type="entry name" value="WH-like_DNA-bd_sf"/>
</dbReference>
<dbReference type="PROSITE" id="PS50043">
    <property type="entry name" value="HTH_LUXR_2"/>
    <property type="match status" value="1"/>
</dbReference>
<dbReference type="PRINTS" id="PR00038">
    <property type="entry name" value="HTHLUXR"/>
</dbReference>
<keyword evidence="2" id="KW-0067">ATP-binding</keyword>
<name>A0ABW4SNG1_9ACTN</name>
<accession>A0ABW4SNG1</accession>
<protein>
    <submittedName>
        <fullName evidence="4">LuxR C-terminal-related transcriptional regulator</fullName>
    </submittedName>
</protein>
<dbReference type="SMART" id="SM00421">
    <property type="entry name" value="HTH_LUXR"/>
    <property type="match status" value="1"/>
</dbReference>
<dbReference type="Gene3D" id="1.10.10.10">
    <property type="entry name" value="Winged helix-like DNA-binding domain superfamily/Winged helix DNA-binding domain"/>
    <property type="match status" value="1"/>
</dbReference>
<reference evidence="5" key="1">
    <citation type="journal article" date="2019" name="Int. J. Syst. Evol. Microbiol.">
        <title>The Global Catalogue of Microorganisms (GCM) 10K type strain sequencing project: providing services to taxonomists for standard genome sequencing and annotation.</title>
        <authorList>
            <consortium name="The Broad Institute Genomics Platform"/>
            <consortium name="The Broad Institute Genome Sequencing Center for Infectious Disease"/>
            <person name="Wu L."/>
            <person name="Ma J."/>
        </authorList>
    </citation>
    <scope>NUCLEOTIDE SEQUENCE [LARGE SCALE GENOMIC DNA]</scope>
    <source>
        <strain evidence="5">ICMP 6774ER</strain>
    </source>
</reference>
<gene>
    <name evidence="4" type="ORF">ACFSKW_00615</name>
</gene>
<dbReference type="InterPro" id="IPR041664">
    <property type="entry name" value="AAA_16"/>
</dbReference>
<dbReference type="InterPro" id="IPR016032">
    <property type="entry name" value="Sig_transdc_resp-reg_C-effctor"/>
</dbReference>
<dbReference type="EMBL" id="JBHUFV010000003">
    <property type="protein sequence ID" value="MFD1929969.1"/>
    <property type="molecule type" value="Genomic_DNA"/>
</dbReference>
<dbReference type="RefSeq" id="WP_379567946.1">
    <property type="nucleotide sequence ID" value="NZ_JBHUFV010000003.1"/>
</dbReference>
<keyword evidence="1" id="KW-0547">Nucleotide-binding</keyword>
<dbReference type="Pfam" id="PF00196">
    <property type="entry name" value="GerE"/>
    <property type="match status" value="1"/>
</dbReference>
<evidence type="ECO:0000313" key="4">
    <source>
        <dbReference type="EMBL" id="MFD1929969.1"/>
    </source>
</evidence>
<evidence type="ECO:0000259" key="3">
    <source>
        <dbReference type="PROSITE" id="PS50043"/>
    </source>
</evidence>
<dbReference type="Pfam" id="PF13191">
    <property type="entry name" value="AAA_16"/>
    <property type="match status" value="1"/>
</dbReference>
<dbReference type="SUPFAM" id="SSF52540">
    <property type="entry name" value="P-loop containing nucleoside triphosphate hydrolases"/>
    <property type="match status" value="1"/>
</dbReference>
<dbReference type="InterPro" id="IPR000792">
    <property type="entry name" value="Tscrpt_reg_LuxR_C"/>
</dbReference>
<dbReference type="CDD" id="cd06170">
    <property type="entry name" value="LuxR_C_like"/>
    <property type="match status" value="1"/>
</dbReference>